<evidence type="ECO:0000256" key="2">
    <source>
        <dbReference type="ARBA" id="ARBA00022692"/>
    </source>
</evidence>
<reference evidence="7" key="1">
    <citation type="submission" date="2025-08" db="UniProtKB">
        <authorList>
            <consortium name="Ensembl"/>
        </authorList>
    </citation>
    <scope>IDENTIFICATION</scope>
</reference>
<dbReference type="Pfam" id="PF00664">
    <property type="entry name" value="ABC_membrane"/>
    <property type="match status" value="1"/>
</dbReference>
<gene>
    <name evidence="7" type="primary">LOC109309630</name>
</gene>
<evidence type="ECO:0000313" key="7">
    <source>
        <dbReference type="Ensembl" id="ENSCPRP00005022215.1"/>
    </source>
</evidence>
<dbReference type="Ensembl" id="ENSCPRT00005025982.1">
    <property type="protein sequence ID" value="ENSCPRP00005022215.1"/>
    <property type="gene ID" value="ENSCPRG00005015412.1"/>
</dbReference>
<dbReference type="AlphaFoldDB" id="A0A7M4G0X0"/>
<sequence>MFSALPETVSISIFFCFNLSREKNEKAKKKMVGILELFYYADWLDIILMIVGLIAAIANGSGLPLMIIVFGEMTNKFSLIHLNFSPRVQYISGIFYCLNCRFAYYYVAIGSAVLILSTIQVWTFLTSATRQTARIRQKFFFAVLHQEMAWFDTTQIGTLNTRLTDCDFF</sequence>
<dbReference type="GeneTree" id="ENSGT00940000155287"/>
<feature type="domain" description="ABC transmembrane type-1" evidence="6">
    <location>
        <begin position="50"/>
        <end position="169"/>
    </location>
</feature>
<evidence type="ECO:0000256" key="5">
    <source>
        <dbReference type="SAM" id="Phobius"/>
    </source>
</evidence>
<keyword evidence="4 5" id="KW-0472">Membrane</keyword>
<dbReference type="PANTHER" id="PTHR24222:SF76">
    <property type="entry name" value="MYCOBACTIN IMPORT ATP-BINDING_PERMEASE PROTEIN IRTB"/>
    <property type="match status" value="1"/>
</dbReference>
<dbReference type="Gene3D" id="1.20.1560.10">
    <property type="entry name" value="ABC transporter type 1, transmembrane domain"/>
    <property type="match status" value="1"/>
</dbReference>
<protein>
    <submittedName>
        <fullName evidence="7">Multidrug resistance protein 1-like</fullName>
    </submittedName>
</protein>
<dbReference type="Proteomes" id="UP000594220">
    <property type="component" value="Unplaced"/>
</dbReference>
<comment type="subcellular location">
    <subcellularLocation>
        <location evidence="1">Membrane</location>
        <topology evidence="1">Multi-pass membrane protein</topology>
    </subcellularLocation>
</comment>
<proteinExistence type="predicted"/>
<name>A0A7M4G0X0_CROPO</name>
<dbReference type="InterPro" id="IPR036640">
    <property type="entry name" value="ABC1_TM_sf"/>
</dbReference>
<keyword evidence="8" id="KW-1185">Reference proteome</keyword>
<dbReference type="PANTHER" id="PTHR24222">
    <property type="entry name" value="ABC TRANSPORTER B FAMILY"/>
    <property type="match status" value="1"/>
</dbReference>
<evidence type="ECO:0000256" key="1">
    <source>
        <dbReference type="ARBA" id="ARBA00004141"/>
    </source>
</evidence>
<feature type="transmembrane region" description="Helical" evidence="5">
    <location>
        <begin position="103"/>
        <end position="125"/>
    </location>
</feature>
<dbReference type="GO" id="GO:0005524">
    <property type="term" value="F:ATP binding"/>
    <property type="evidence" value="ECO:0007669"/>
    <property type="project" value="InterPro"/>
</dbReference>
<dbReference type="GO" id="GO:0005886">
    <property type="term" value="C:plasma membrane"/>
    <property type="evidence" value="ECO:0007669"/>
    <property type="project" value="TreeGrafter"/>
</dbReference>
<dbReference type="InterPro" id="IPR011527">
    <property type="entry name" value="ABC1_TM_dom"/>
</dbReference>
<organism evidence="7 8">
    <name type="scientific">Crocodylus porosus</name>
    <name type="common">Saltwater crocodile</name>
    <name type="synonym">Estuarine crocodile</name>
    <dbReference type="NCBI Taxonomy" id="8502"/>
    <lineage>
        <taxon>Eukaryota</taxon>
        <taxon>Metazoa</taxon>
        <taxon>Chordata</taxon>
        <taxon>Craniata</taxon>
        <taxon>Vertebrata</taxon>
        <taxon>Euteleostomi</taxon>
        <taxon>Archelosauria</taxon>
        <taxon>Archosauria</taxon>
        <taxon>Crocodylia</taxon>
        <taxon>Longirostres</taxon>
        <taxon>Crocodylidae</taxon>
        <taxon>Crocodylus</taxon>
    </lineage>
</organism>
<evidence type="ECO:0000313" key="8">
    <source>
        <dbReference type="Proteomes" id="UP000594220"/>
    </source>
</evidence>
<dbReference type="PROSITE" id="PS50929">
    <property type="entry name" value="ABC_TM1F"/>
    <property type="match status" value="1"/>
</dbReference>
<dbReference type="GO" id="GO:0140359">
    <property type="term" value="F:ABC-type transporter activity"/>
    <property type="evidence" value="ECO:0007669"/>
    <property type="project" value="InterPro"/>
</dbReference>
<accession>A0A7M4G0X0</accession>
<feature type="transmembrane region" description="Helical" evidence="5">
    <location>
        <begin position="37"/>
        <end position="57"/>
    </location>
</feature>
<reference evidence="7" key="2">
    <citation type="submission" date="2025-09" db="UniProtKB">
        <authorList>
            <consortium name="Ensembl"/>
        </authorList>
    </citation>
    <scope>IDENTIFICATION</scope>
</reference>
<evidence type="ECO:0000256" key="4">
    <source>
        <dbReference type="ARBA" id="ARBA00023136"/>
    </source>
</evidence>
<keyword evidence="2 5" id="KW-0812">Transmembrane</keyword>
<evidence type="ECO:0000259" key="6">
    <source>
        <dbReference type="PROSITE" id="PS50929"/>
    </source>
</evidence>
<dbReference type="InterPro" id="IPR039421">
    <property type="entry name" value="Type_1_exporter"/>
</dbReference>
<keyword evidence="3 5" id="KW-1133">Transmembrane helix</keyword>
<evidence type="ECO:0000256" key="3">
    <source>
        <dbReference type="ARBA" id="ARBA00022989"/>
    </source>
</evidence>
<dbReference type="SUPFAM" id="SSF90123">
    <property type="entry name" value="ABC transporter transmembrane region"/>
    <property type="match status" value="1"/>
</dbReference>